<evidence type="ECO:0000256" key="2">
    <source>
        <dbReference type="ARBA" id="ARBA00022946"/>
    </source>
</evidence>
<accession>A0ABM1C1A7</accession>
<dbReference type="PANTHER" id="PTHR13068:SF112">
    <property type="entry name" value="TRANSCRIPTION TERMINATION FACTOR 3, MITOCHONDRIAL"/>
    <property type="match status" value="1"/>
</dbReference>
<keyword evidence="2" id="KW-0809">Transit peptide</keyword>
<dbReference type="Proteomes" id="UP000694941">
    <property type="component" value="Unplaced"/>
</dbReference>
<gene>
    <name evidence="4" type="primary">LOC106476387</name>
</gene>
<evidence type="ECO:0000313" key="3">
    <source>
        <dbReference type="Proteomes" id="UP000694941"/>
    </source>
</evidence>
<evidence type="ECO:0000256" key="1">
    <source>
        <dbReference type="ARBA" id="ARBA00007692"/>
    </source>
</evidence>
<dbReference type="Gene3D" id="1.25.70.10">
    <property type="entry name" value="Transcription termination factor 3, mitochondrial"/>
    <property type="match status" value="1"/>
</dbReference>
<organism evidence="3 4">
    <name type="scientific">Limulus polyphemus</name>
    <name type="common">Atlantic horseshoe crab</name>
    <dbReference type="NCBI Taxonomy" id="6850"/>
    <lineage>
        <taxon>Eukaryota</taxon>
        <taxon>Metazoa</taxon>
        <taxon>Ecdysozoa</taxon>
        <taxon>Arthropoda</taxon>
        <taxon>Chelicerata</taxon>
        <taxon>Merostomata</taxon>
        <taxon>Xiphosura</taxon>
        <taxon>Limulidae</taxon>
        <taxon>Limulus</taxon>
    </lineage>
</organism>
<protein>
    <submittedName>
        <fullName evidence="4">Transcription termination factor 3, mitochondrial-like</fullName>
    </submittedName>
</protein>
<keyword evidence="3" id="KW-1185">Reference proteome</keyword>
<dbReference type="RefSeq" id="XP_013792503.1">
    <property type="nucleotide sequence ID" value="XM_013937049.2"/>
</dbReference>
<name>A0ABM1C1A7_LIMPO</name>
<sequence length="329" mass="38446">MRITGFQLITRRLSVKQGFFSRILIAPKIPFQVYQKHFMETTCRLLEKKSNEDLLYFQHLFYETHPNLKTSKFIQILKTLGNGNRDVQFDPHPVSQVQETNNQLDLLPHDPLSSSLEAEFIDNLAPVLSPSFNLAAYATRSRTLQELVKLGVDLSRIEKRAGLAKFVLKLDFDKNIKHHIQFLHDLGVPSDELGTFLTHNPLIFKESLDDLQVRVNYLESKKFSTDSITRIVSKAPFWLLFSTKRIDRRLGFFQKEFQLTGDELRHIVTRLPKLALWSLHKVKQTNFSVKEEMGFSEEETKQLLIKKPKIWLLGEYKILLNLNLRLRQK</sequence>
<dbReference type="InterPro" id="IPR038538">
    <property type="entry name" value="MTERF_sf"/>
</dbReference>
<comment type="similarity">
    <text evidence="1">Belongs to the mTERF family.</text>
</comment>
<evidence type="ECO:0000313" key="4">
    <source>
        <dbReference type="RefSeq" id="XP_013792503.1"/>
    </source>
</evidence>
<proteinExistence type="inferred from homology"/>
<dbReference type="InterPro" id="IPR003690">
    <property type="entry name" value="MTERF"/>
</dbReference>
<dbReference type="SMART" id="SM00733">
    <property type="entry name" value="Mterf"/>
    <property type="match status" value="4"/>
</dbReference>
<dbReference type="GeneID" id="106476387"/>
<reference evidence="4" key="1">
    <citation type="submission" date="2025-08" db="UniProtKB">
        <authorList>
            <consortium name="RefSeq"/>
        </authorList>
    </citation>
    <scope>IDENTIFICATION</scope>
    <source>
        <tissue evidence="4">Muscle</tissue>
    </source>
</reference>
<dbReference type="Pfam" id="PF02536">
    <property type="entry name" value="mTERF"/>
    <property type="match status" value="1"/>
</dbReference>
<dbReference type="PANTHER" id="PTHR13068">
    <property type="entry name" value="CGI-12 PROTEIN-RELATED"/>
    <property type="match status" value="1"/>
</dbReference>